<comment type="caution">
    <text evidence="2">The sequence shown here is derived from an EMBL/GenBank/DDBJ whole genome shotgun (WGS) entry which is preliminary data.</text>
</comment>
<protein>
    <submittedName>
        <fullName evidence="2">Uncharacterized protein</fullName>
    </submittedName>
</protein>
<gene>
    <name evidence="2" type="ORF">MEDL_19855</name>
</gene>
<feature type="compositionally biased region" description="Polar residues" evidence="1">
    <location>
        <begin position="20"/>
        <end position="33"/>
    </location>
</feature>
<organism evidence="2 3">
    <name type="scientific">Mytilus edulis</name>
    <name type="common">Blue mussel</name>
    <dbReference type="NCBI Taxonomy" id="6550"/>
    <lineage>
        <taxon>Eukaryota</taxon>
        <taxon>Metazoa</taxon>
        <taxon>Spiralia</taxon>
        <taxon>Lophotrochozoa</taxon>
        <taxon>Mollusca</taxon>
        <taxon>Bivalvia</taxon>
        <taxon>Autobranchia</taxon>
        <taxon>Pteriomorphia</taxon>
        <taxon>Mytilida</taxon>
        <taxon>Mytiloidea</taxon>
        <taxon>Mytilidae</taxon>
        <taxon>Mytilinae</taxon>
        <taxon>Mytilus</taxon>
    </lineage>
</organism>
<evidence type="ECO:0000313" key="3">
    <source>
        <dbReference type="Proteomes" id="UP000683360"/>
    </source>
</evidence>
<evidence type="ECO:0000313" key="2">
    <source>
        <dbReference type="EMBL" id="CAG2205328.1"/>
    </source>
</evidence>
<sequence>MIGKLKFLMTAVAIENGGNAQNLQMTTEQSPQRDNNDEDNDQPGFVIRQDPSKEECRYCFCKPCITDDQTDKCGGMVIMDENKSPLCDITNVPKSKVSCRKRLVDGTPKNYRYERKIRKTIEFYFDTTDKKLEFEKKFESAKKLLHLKTNTELFNRLIELLDLNQKPSMSTEISDKSVNKNEILSDDSITF</sequence>
<dbReference type="AlphaFoldDB" id="A0A8S3R7R7"/>
<reference evidence="2" key="1">
    <citation type="submission" date="2021-03" db="EMBL/GenBank/DDBJ databases">
        <authorList>
            <person name="Bekaert M."/>
        </authorList>
    </citation>
    <scope>NUCLEOTIDE SEQUENCE</scope>
</reference>
<feature type="region of interest" description="Disordered" evidence="1">
    <location>
        <begin position="20"/>
        <end position="47"/>
    </location>
</feature>
<evidence type="ECO:0000256" key="1">
    <source>
        <dbReference type="SAM" id="MobiDB-lite"/>
    </source>
</evidence>
<dbReference type="EMBL" id="CAJPWZ010001022">
    <property type="protein sequence ID" value="CAG2205328.1"/>
    <property type="molecule type" value="Genomic_DNA"/>
</dbReference>
<dbReference type="Proteomes" id="UP000683360">
    <property type="component" value="Unassembled WGS sequence"/>
</dbReference>
<proteinExistence type="predicted"/>
<accession>A0A8S3R7R7</accession>
<name>A0A8S3R7R7_MYTED</name>
<keyword evidence="3" id="KW-1185">Reference proteome</keyword>